<feature type="compositionally biased region" description="Acidic residues" evidence="1">
    <location>
        <begin position="89"/>
        <end position="99"/>
    </location>
</feature>
<evidence type="ECO:0000313" key="2">
    <source>
        <dbReference type="EMBL" id="VDM27556.1"/>
    </source>
</evidence>
<dbReference type="WBParaSite" id="TTAC_0000574801-mRNA-1">
    <property type="protein sequence ID" value="TTAC_0000574801-mRNA-1"/>
    <property type="gene ID" value="TTAC_0000574801"/>
</dbReference>
<evidence type="ECO:0000313" key="3">
    <source>
        <dbReference type="Proteomes" id="UP000274429"/>
    </source>
</evidence>
<proteinExistence type="predicted"/>
<accession>A0A0R3WYA8</accession>
<name>A0A0R3WYA8_HYDTA</name>
<dbReference type="Proteomes" id="UP000274429">
    <property type="component" value="Unassembled WGS sequence"/>
</dbReference>
<organism evidence="4">
    <name type="scientific">Hydatigena taeniaeformis</name>
    <name type="common">Feline tapeworm</name>
    <name type="synonym">Taenia taeniaeformis</name>
    <dbReference type="NCBI Taxonomy" id="6205"/>
    <lineage>
        <taxon>Eukaryota</taxon>
        <taxon>Metazoa</taxon>
        <taxon>Spiralia</taxon>
        <taxon>Lophotrochozoa</taxon>
        <taxon>Platyhelminthes</taxon>
        <taxon>Cestoda</taxon>
        <taxon>Eucestoda</taxon>
        <taxon>Cyclophyllidea</taxon>
        <taxon>Taeniidae</taxon>
        <taxon>Hydatigera</taxon>
    </lineage>
</organism>
<dbReference type="EMBL" id="UYWX01008807">
    <property type="protein sequence ID" value="VDM27556.1"/>
    <property type="molecule type" value="Genomic_DNA"/>
</dbReference>
<dbReference type="AlphaFoldDB" id="A0A0R3WYA8"/>
<evidence type="ECO:0000313" key="4">
    <source>
        <dbReference type="WBParaSite" id="TTAC_0000574801-mRNA-1"/>
    </source>
</evidence>
<reference evidence="2 3" key="2">
    <citation type="submission" date="2018-11" db="EMBL/GenBank/DDBJ databases">
        <authorList>
            <consortium name="Pathogen Informatics"/>
        </authorList>
    </citation>
    <scope>NUCLEOTIDE SEQUENCE [LARGE SCALE GENOMIC DNA]</scope>
</reference>
<gene>
    <name evidence="2" type="ORF">TTAC_LOCUS5734</name>
</gene>
<keyword evidence="3" id="KW-1185">Reference proteome</keyword>
<evidence type="ECO:0000256" key="1">
    <source>
        <dbReference type="SAM" id="MobiDB-lite"/>
    </source>
</evidence>
<feature type="region of interest" description="Disordered" evidence="1">
    <location>
        <begin position="74"/>
        <end position="105"/>
    </location>
</feature>
<sequence>MPPIAHLHHLSCPPRGHQYQCVPHSLVSTPHRRALPLLHSHRDKTTPHALLSSPHDMRGRVTSVRLGVWSSTPLPEVASAATDNGDAYGGDDDGGDDNDANTVGG</sequence>
<protein>
    <submittedName>
        <fullName evidence="2 4">Uncharacterized protein</fullName>
    </submittedName>
</protein>
<reference evidence="4" key="1">
    <citation type="submission" date="2017-02" db="UniProtKB">
        <authorList>
            <consortium name="WormBaseParasite"/>
        </authorList>
    </citation>
    <scope>IDENTIFICATION</scope>
</reference>